<dbReference type="AlphaFoldDB" id="M2VCD3"/>
<evidence type="ECO:0000313" key="2">
    <source>
        <dbReference type="Proteomes" id="UP000016936"/>
    </source>
</evidence>
<dbReference type="OrthoDB" id="4415650at2759"/>
<proteinExistence type="predicted"/>
<dbReference type="EMBL" id="KB445569">
    <property type="protein sequence ID" value="EMD97343.1"/>
    <property type="molecule type" value="Genomic_DNA"/>
</dbReference>
<gene>
    <name evidence="1" type="ORF">COCHEDRAFT_1124748</name>
</gene>
<feature type="non-terminal residue" evidence="1">
    <location>
        <position position="116"/>
    </location>
</feature>
<accession>M2VCD3</accession>
<reference evidence="1 2" key="1">
    <citation type="journal article" date="2012" name="PLoS Pathog.">
        <title>Diverse lifestyles and strategies of plant pathogenesis encoded in the genomes of eighteen Dothideomycetes fungi.</title>
        <authorList>
            <person name="Ohm R.A."/>
            <person name="Feau N."/>
            <person name="Henrissat B."/>
            <person name="Schoch C.L."/>
            <person name="Horwitz B.A."/>
            <person name="Barry K.W."/>
            <person name="Condon B.J."/>
            <person name="Copeland A.C."/>
            <person name="Dhillon B."/>
            <person name="Glaser F."/>
            <person name="Hesse C.N."/>
            <person name="Kosti I."/>
            <person name="LaButti K."/>
            <person name="Lindquist E.A."/>
            <person name="Lucas S."/>
            <person name="Salamov A.A."/>
            <person name="Bradshaw R.E."/>
            <person name="Ciuffetti L."/>
            <person name="Hamelin R.C."/>
            <person name="Kema G.H.J."/>
            <person name="Lawrence C."/>
            <person name="Scott J.A."/>
            <person name="Spatafora J.W."/>
            <person name="Turgeon B.G."/>
            <person name="de Wit P.J.G.M."/>
            <person name="Zhong S."/>
            <person name="Goodwin S.B."/>
            <person name="Grigoriev I.V."/>
        </authorList>
    </citation>
    <scope>NUCLEOTIDE SEQUENCE [LARGE SCALE GENOMIC DNA]</scope>
    <source>
        <strain evidence="2">C5 / ATCC 48332 / race O</strain>
    </source>
</reference>
<dbReference type="OMA" id="FMAKHKA"/>
<protein>
    <submittedName>
        <fullName evidence="1">Uncharacterized protein</fullName>
    </submittedName>
</protein>
<reference evidence="2" key="2">
    <citation type="journal article" date="2013" name="PLoS Genet.">
        <title>Comparative genome structure, secondary metabolite, and effector coding capacity across Cochliobolus pathogens.</title>
        <authorList>
            <person name="Condon B.J."/>
            <person name="Leng Y."/>
            <person name="Wu D."/>
            <person name="Bushley K.E."/>
            <person name="Ohm R.A."/>
            <person name="Otillar R."/>
            <person name="Martin J."/>
            <person name="Schackwitz W."/>
            <person name="Grimwood J."/>
            <person name="MohdZainudin N."/>
            <person name="Xue C."/>
            <person name="Wang R."/>
            <person name="Manning V.A."/>
            <person name="Dhillon B."/>
            <person name="Tu Z.J."/>
            <person name="Steffenson B.J."/>
            <person name="Salamov A."/>
            <person name="Sun H."/>
            <person name="Lowry S."/>
            <person name="LaButti K."/>
            <person name="Han J."/>
            <person name="Copeland A."/>
            <person name="Lindquist E."/>
            <person name="Barry K."/>
            <person name="Schmutz J."/>
            <person name="Baker S.E."/>
            <person name="Ciuffetti L.M."/>
            <person name="Grigoriev I.V."/>
            <person name="Zhong S."/>
            <person name="Turgeon B.G."/>
        </authorList>
    </citation>
    <scope>NUCLEOTIDE SEQUENCE [LARGE SCALE GENOMIC DNA]</scope>
    <source>
        <strain evidence="2">C5 / ATCC 48332 / race O</strain>
    </source>
</reference>
<organism evidence="1 2">
    <name type="scientific">Cochliobolus heterostrophus (strain C5 / ATCC 48332 / race O)</name>
    <name type="common">Southern corn leaf blight fungus</name>
    <name type="synonym">Bipolaris maydis</name>
    <dbReference type="NCBI Taxonomy" id="701091"/>
    <lineage>
        <taxon>Eukaryota</taxon>
        <taxon>Fungi</taxon>
        <taxon>Dikarya</taxon>
        <taxon>Ascomycota</taxon>
        <taxon>Pezizomycotina</taxon>
        <taxon>Dothideomycetes</taxon>
        <taxon>Pleosporomycetidae</taxon>
        <taxon>Pleosporales</taxon>
        <taxon>Pleosporineae</taxon>
        <taxon>Pleosporaceae</taxon>
        <taxon>Bipolaris</taxon>
    </lineage>
</organism>
<dbReference type="HOGENOM" id="CLU_162157_0_0_1"/>
<dbReference type="Proteomes" id="UP000016936">
    <property type="component" value="Unassembled WGS sequence"/>
</dbReference>
<keyword evidence="2" id="KW-1185">Reference proteome</keyword>
<evidence type="ECO:0000313" key="1">
    <source>
        <dbReference type="EMBL" id="EMD97343.1"/>
    </source>
</evidence>
<sequence length="116" mass="13311">MSQHQIPIVFTLPPSNRHDFLFLDISDKSPLKALNKQITSLIATSPNCTEFMAKHKAQDGPAEQIQEFKIHWDVKGREKIWPEYTVLTEENIKVIVQMLKADPRMGVLEVKLGKDE</sequence>
<name>M2VCD3_COCH5</name>
<dbReference type="eggNOG" id="ENOG502SSF2">
    <property type="taxonomic scope" value="Eukaryota"/>
</dbReference>